<dbReference type="InterPro" id="IPR003343">
    <property type="entry name" value="Big_2"/>
</dbReference>
<evidence type="ECO:0000313" key="2">
    <source>
        <dbReference type="EMBL" id="MUK51203.1"/>
    </source>
</evidence>
<dbReference type="RefSeq" id="WP_155656645.1">
    <property type="nucleotide sequence ID" value="NZ_WOBN01000039.1"/>
</dbReference>
<sequence>MESIELMLEADWTSVGQKVSLEVNGIFSEGPVELLTNAKFESSDEAIATVDTSTAKVVVVPKALGKVTITATVDGVPPATAIIVKQFPCADGTFNCLPVITGSNGKLFTPTPEKSFVEAVGFTHSAYYKEDGSSGLIEFNAAWMNWDKVNQWCTKLNEIGHTGRTNWRMPTQYELFSLYHQHPKPNTVFDVFGWPVHHLYWSATTSGSSFYKIVGLNDSSGSANPSLEYYASCVSE</sequence>
<evidence type="ECO:0000259" key="1">
    <source>
        <dbReference type="SMART" id="SM00635"/>
    </source>
</evidence>
<dbReference type="Pfam" id="PF02368">
    <property type="entry name" value="Big_2"/>
    <property type="match status" value="1"/>
</dbReference>
<evidence type="ECO:0000313" key="3">
    <source>
        <dbReference type="Proteomes" id="UP000448038"/>
    </source>
</evidence>
<protein>
    <submittedName>
        <fullName evidence="2">DUF1566 domain-containing protein</fullName>
    </submittedName>
</protein>
<dbReference type="Gene3D" id="2.60.40.1080">
    <property type="match status" value="1"/>
</dbReference>
<reference evidence="2 3" key="1">
    <citation type="submission" date="2019-11" db="EMBL/GenBank/DDBJ databases">
        <title>Using colonization assays and comparative genomics to discover symbiosis behaviors and factors in Vibrio fischeri.</title>
        <authorList>
            <person name="Bongrand C."/>
            <person name="Moriano-Gutierrez S."/>
            <person name="Arevalo P."/>
            <person name="Mcfall-Ngai M."/>
            <person name="Visick K."/>
            <person name="Polz M.F."/>
            <person name="Ruby E.G."/>
        </authorList>
    </citation>
    <scope>NUCLEOTIDE SEQUENCE [LARGE SCALE GENOMIC DNA]</scope>
    <source>
        <strain evidence="3">emors.4.1</strain>
    </source>
</reference>
<proteinExistence type="predicted"/>
<dbReference type="Proteomes" id="UP000448038">
    <property type="component" value="Unassembled WGS sequence"/>
</dbReference>
<dbReference type="InterPro" id="IPR011460">
    <property type="entry name" value="Lcl_C"/>
</dbReference>
<gene>
    <name evidence="2" type="ORF">GNP88_18940</name>
</gene>
<dbReference type="SMART" id="SM00635">
    <property type="entry name" value="BID_2"/>
    <property type="match status" value="1"/>
</dbReference>
<name>A0A844P503_ALIFS</name>
<dbReference type="SUPFAM" id="SSF49373">
    <property type="entry name" value="Invasin/intimin cell-adhesion fragments"/>
    <property type="match status" value="1"/>
</dbReference>
<dbReference type="Pfam" id="PF07603">
    <property type="entry name" value="Lcl_C"/>
    <property type="match status" value="1"/>
</dbReference>
<comment type="caution">
    <text evidence="2">The sequence shown here is derived from an EMBL/GenBank/DDBJ whole genome shotgun (WGS) entry which is preliminary data.</text>
</comment>
<accession>A0A844P503</accession>
<dbReference type="EMBL" id="WOBN01000039">
    <property type="protein sequence ID" value="MUK51203.1"/>
    <property type="molecule type" value="Genomic_DNA"/>
</dbReference>
<dbReference type="AlphaFoldDB" id="A0A844P503"/>
<organism evidence="2 3">
    <name type="scientific">Aliivibrio fischeri</name>
    <name type="common">Vibrio fischeri</name>
    <dbReference type="NCBI Taxonomy" id="668"/>
    <lineage>
        <taxon>Bacteria</taxon>
        <taxon>Pseudomonadati</taxon>
        <taxon>Pseudomonadota</taxon>
        <taxon>Gammaproteobacteria</taxon>
        <taxon>Vibrionales</taxon>
        <taxon>Vibrionaceae</taxon>
        <taxon>Aliivibrio</taxon>
    </lineage>
</organism>
<feature type="domain" description="BIG2" evidence="1">
    <location>
        <begin position="2"/>
        <end position="83"/>
    </location>
</feature>
<dbReference type="InterPro" id="IPR008964">
    <property type="entry name" value="Invasin/intimin_cell_adhesion"/>
</dbReference>